<accession>A0A9N9N173</accession>
<evidence type="ECO:0000256" key="9">
    <source>
        <dbReference type="SAM" id="MobiDB-lite"/>
    </source>
</evidence>
<dbReference type="InterPro" id="IPR023415">
    <property type="entry name" value="LDLR_class-A_CS"/>
</dbReference>
<dbReference type="EMBL" id="OU893332">
    <property type="protein sequence ID" value="CAG9782359.1"/>
    <property type="molecule type" value="Genomic_DNA"/>
</dbReference>
<dbReference type="OrthoDB" id="2019384at2759"/>
<evidence type="ECO:0000313" key="11">
    <source>
        <dbReference type="Proteomes" id="UP001153714"/>
    </source>
</evidence>
<evidence type="ECO:0000256" key="7">
    <source>
        <dbReference type="ARBA" id="ARBA00023157"/>
    </source>
</evidence>
<reference evidence="10" key="1">
    <citation type="submission" date="2021-12" db="EMBL/GenBank/DDBJ databases">
        <authorList>
            <person name="King R."/>
        </authorList>
    </citation>
    <scope>NUCLEOTIDE SEQUENCE</scope>
</reference>
<evidence type="ECO:0000256" key="8">
    <source>
        <dbReference type="PROSITE-ProRule" id="PRU00124"/>
    </source>
</evidence>
<keyword evidence="11" id="KW-1185">Reference proteome</keyword>
<keyword evidence="3" id="KW-0812">Transmembrane</keyword>
<feature type="compositionally biased region" description="Pro residues" evidence="9">
    <location>
        <begin position="254"/>
        <end position="271"/>
    </location>
</feature>
<feature type="region of interest" description="Disordered" evidence="9">
    <location>
        <begin position="253"/>
        <end position="287"/>
    </location>
</feature>
<protein>
    <submittedName>
        <fullName evidence="10">Uncharacterized protein</fullName>
    </submittedName>
</protein>
<organism evidence="10 11">
    <name type="scientific">Diatraea saccharalis</name>
    <name type="common">sugarcane borer</name>
    <dbReference type="NCBI Taxonomy" id="40085"/>
    <lineage>
        <taxon>Eukaryota</taxon>
        <taxon>Metazoa</taxon>
        <taxon>Ecdysozoa</taxon>
        <taxon>Arthropoda</taxon>
        <taxon>Hexapoda</taxon>
        <taxon>Insecta</taxon>
        <taxon>Pterygota</taxon>
        <taxon>Neoptera</taxon>
        <taxon>Endopterygota</taxon>
        <taxon>Lepidoptera</taxon>
        <taxon>Glossata</taxon>
        <taxon>Ditrysia</taxon>
        <taxon>Pyraloidea</taxon>
        <taxon>Crambidae</taxon>
        <taxon>Crambinae</taxon>
        <taxon>Diatraea</taxon>
    </lineage>
</organism>
<gene>
    <name evidence="10" type="ORF">DIATSA_LOCUS622</name>
</gene>
<dbReference type="Pfam" id="PF00057">
    <property type="entry name" value="Ldl_recept_a"/>
    <property type="match status" value="2"/>
</dbReference>
<feature type="disulfide bond" evidence="8">
    <location>
        <begin position="297"/>
        <end position="315"/>
    </location>
</feature>
<feature type="disulfide bond" evidence="8">
    <location>
        <begin position="146"/>
        <end position="164"/>
    </location>
</feature>
<dbReference type="GO" id="GO:0012505">
    <property type="term" value="C:endomembrane system"/>
    <property type="evidence" value="ECO:0007669"/>
    <property type="project" value="UniProtKB-SubCell"/>
</dbReference>
<name>A0A9N9N173_9NEOP</name>
<dbReference type="PRINTS" id="PR00261">
    <property type="entry name" value="LDLRECEPTOR"/>
</dbReference>
<keyword evidence="5" id="KW-1133">Transmembrane helix</keyword>
<dbReference type="InterPro" id="IPR050685">
    <property type="entry name" value="LDLR"/>
</dbReference>
<evidence type="ECO:0000313" key="10">
    <source>
        <dbReference type="EMBL" id="CAG9782359.1"/>
    </source>
</evidence>
<dbReference type="GO" id="GO:0005886">
    <property type="term" value="C:plasma membrane"/>
    <property type="evidence" value="ECO:0007669"/>
    <property type="project" value="TreeGrafter"/>
</dbReference>
<dbReference type="CDD" id="cd00112">
    <property type="entry name" value="LDLa"/>
    <property type="match status" value="2"/>
</dbReference>
<dbReference type="AlphaFoldDB" id="A0A9N9N173"/>
<feature type="disulfide bond" evidence="8">
    <location>
        <begin position="209"/>
        <end position="224"/>
    </location>
</feature>
<dbReference type="InterPro" id="IPR036055">
    <property type="entry name" value="LDL_receptor-like_sf"/>
</dbReference>
<feature type="disulfide bond" evidence="8">
    <location>
        <begin position="309"/>
        <end position="324"/>
    </location>
</feature>
<feature type="disulfide bond" evidence="8">
    <location>
        <begin position="290"/>
        <end position="302"/>
    </location>
</feature>
<keyword evidence="7 8" id="KW-1015">Disulfide bond</keyword>
<comment type="subcellular location">
    <subcellularLocation>
        <location evidence="2">Endomembrane system</location>
    </subcellularLocation>
    <subcellularLocation>
        <location evidence="1">Membrane</location>
        <topology evidence="1">Single-pass membrane protein</topology>
    </subcellularLocation>
</comment>
<sequence length="329" mass="36075">MNFQSTNGEDLYWEGEEDASDEFLEVKPEDVGISGRIKRHIQGFFDFLSPFTTSSTTSETPEPETSTNDPDDYVEELSRVSNEFSCKVTLDIVTAGYDNTDRITQVLQDHIRNRRKLGSIEVSDADFSAHVIDPGLVTCNEDEIRCGDDTCVDGTSRCNGFNDCFDGADEENCPNFGWDNIGQSEVSSDCVRNVTCIGTSQTICESQRCDGIVDCEQGDDETNCIDDSDSGPGRTPDFIDETTPTINTFEVTATPPPTPPPTPQPTLPPTTPVTARRADDTQQRMLPNTCPPGEFSCDETRCVSFNARCDGVADCDDESDEGGCDLSEY</sequence>
<dbReference type="SMART" id="SM00192">
    <property type="entry name" value="LDLa"/>
    <property type="match status" value="3"/>
</dbReference>
<feature type="disulfide bond" evidence="8">
    <location>
        <begin position="139"/>
        <end position="151"/>
    </location>
</feature>
<reference evidence="10" key="2">
    <citation type="submission" date="2022-10" db="EMBL/GenBank/DDBJ databases">
        <authorList>
            <consortium name="ENA_rothamsted_submissions"/>
            <consortium name="culmorum"/>
            <person name="King R."/>
        </authorList>
    </citation>
    <scope>NUCLEOTIDE SEQUENCE</scope>
</reference>
<evidence type="ECO:0000256" key="2">
    <source>
        <dbReference type="ARBA" id="ARBA00004308"/>
    </source>
</evidence>
<dbReference type="SUPFAM" id="SSF57424">
    <property type="entry name" value="LDL receptor-like module"/>
    <property type="match status" value="2"/>
</dbReference>
<dbReference type="Gene3D" id="4.10.400.10">
    <property type="entry name" value="Low-density Lipoprotein Receptor"/>
    <property type="match status" value="2"/>
</dbReference>
<evidence type="ECO:0000256" key="3">
    <source>
        <dbReference type="ARBA" id="ARBA00022692"/>
    </source>
</evidence>
<feature type="disulfide bond" evidence="8">
    <location>
        <begin position="158"/>
        <end position="173"/>
    </location>
</feature>
<dbReference type="Proteomes" id="UP001153714">
    <property type="component" value="Chromosome 1"/>
</dbReference>
<dbReference type="PANTHER" id="PTHR24270:SF59">
    <property type="entry name" value="LDL RECEPTOR REPEAT-CONTAINING PROTEIN EGG-1-RELATED"/>
    <property type="match status" value="1"/>
</dbReference>
<dbReference type="PROSITE" id="PS01209">
    <property type="entry name" value="LDLRA_1"/>
    <property type="match status" value="2"/>
</dbReference>
<evidence type="ECO:0000256" key="1">
    <source>
        <dbReference type="ARBA" id="ARBA00004167"/>
    </source>
</evidence>
<dbReference type="InterPro" id="IPR002172">
    <property type="entry name" value="LDrepeatLR_classA_rpt"/>
</dbReference>
<keyword evidence="4" id="KW-0677">Repeat</keyword>
<dbReference type="PROSITE" id="PS50068">
    <property type="entry name" value="LDLRA_2"/>
    <property type="match status" value="3"/>
</dbReference>
<comment type="caution">
    <text evidence="8">Lacks conserved residue(s) required for the propagation of feature annotation.</text>
</comment>
<dbReference type="GO" id="GO:0016192">
    <property type="term" value="P:vesicle-mediated transport"/>
    <property type="evidence" value="ECO:0007669"/>
    <property type="project" value="UniProtKB-ARBA"/>
</dbReference>
<evidence type="ECO:0000256" key="5">
    <source>
        <dbReference type="ARBA" id="ARBA00022989"/>
    </source>
</evidence>
<keyword evidence="6" id="KW-0472">Membrane</keyword>
<evidence type="ECO:0000256" key="4">
    <source>
        <dbReference type="ARBA" id="ARBA00022737"/>
    </source>
</evidence>
<dbReference type="PANTHER" id="PTHR24270">
    <property type="entry name" value="LOW-DENSITY LIPOPROTEIN RECEPTOR-RELATED"/>
    <property type="match status" value="1"/>
</dbReference>
<evidence type="ECO:0000256" key="6">
    <source>
        <dbReference type="ARBA" id="ARBA00023136"/>
    </source>
</evidence>
<proteinExistence type="predicted"/>